<feature type="transmembrane region" description="Helical" evidence="1">
    <location>
        <begin position="125"/>
        <end position="146"/>
    </location>
</feature>
<feature type="transmembrane region" description="Helical" evidence="1">
    <location>
        <begin position="428"/>
        <end position="446"/>
    </location>
</feature>
<feature type="transmembrane region" description="Helical" evidence="1">
    <location>
        <begin position="362"/>
        <end position="381"/>
    </location>
</feature>
<feature type="transmembrane region" description="Helical" evidence="1">
    <location>
        <begin position="152"/>
        <end position="169"/>
    </location>
</feature>
<feature type="transmembrane region" description="Helical" evidence="1">
    <location>
        <begin position="277"/>
        <end position="297"/>
    </location>
</feature>
<dbReference type="PANTHER" id="PTHR30282">
    <property type="entry name" value="P-AMINOBENZOYL GLUTAMATE TRANSPORTER"/>
    <property type="match status" value="1"/>
</dbReference>
<proteinExistence type="predicted"/>
<protein>
    <submittedName>
        <fullName evidence="2">AbgT family transporter</fullName>
    </submittedName>
</protein>
<dbReference type="GO" id="GO:0015558">
    <property type="term" value="F:secondary active p-aminobenzoyl-glutamate transmembrane transporter activity"/>
    <property type="evidence" value="ECO:0007669"/>
    <property type="project" value="InterPro"/>
</dbReference>
<keyword evidence="1" id="KW-0812">Transmembrane</keyword>
<feature type="transmembrane region" description="Helical" evidence="1">
    <location>
        <begin position="35"/>
        <end position="55"/>
    </location>
</feature>
<reference evidence="2 3" key="1">
    <citation type="submission" date="2018-08" db="EMBL/GenBank/DDBJ databases">
        <title>Wenzhouxiangella salilacus sp. nov., a novel bacterium isolated from a saline lake in Xinjiang Province, China.</title>
        <authorList>
            <person name="Han S."/>
        </authorList>
    </citation>
    <scope>NUCLEOTIDE SEQUENCE [LARGE SCALE GENOMIC DNA]</scope>
    <source>
        <strain evidence="2 3">XDB06</strain>
    </source>
</reference>
<evidence type="ECO:0000313" key="3">
    <source>
        <dbReference type="Proteomes" id="UP000260351"/>
    </source>
</evidence>
<dbReference type="Pfam" id="PF03806">
    <property type="entry name" value="ABG_transport"/>
    <property type="match status" value="1"/>
</dbReference>
<dbReference type="GO" id="GO:1902604">
    <property type="term" value="P:p-aminobenzoyl-glutamate transmembrane transport"/>
    <property type="evidence" value="ECO:0007669"/>
    <property type="project" value="InterPro"/>
</dbReference>
<comment type="caution">
    <text evidence="2">The sequence shown here is derived from an EMBL/GenBank/DDBJ whole genome shotgun (WGS) entry which is preliminary data.</text>
</comment>
<keyword evidence="1" id="KW-0472">Membrane</keyword>
<organism evidence="2 3">
    <name type="scientific">Wenzhouxiangella sediminis</name>
    <dbReference type="NCBI Taxonomy" id="1792836"/>
    <lineage>
        <taxon>Bacteria</taxon>
        <taxon>Pseudomonadati</taxon>
        <taxon>Pseudomonadota</taxon>
        <taxon>Gammaproteobacteria</taxon>
        <taxon>Chromatiales</taxon>
        <taxon>Wenzhouxiangellaceae</taxon>
        <taxon>Wenzhouxiangella</taxon>
    </lineage>
</organism>
<feature type="transmembrane region" description="Helical" evidence="1">
    <location>
        <begin position="458"/>
        <end position="477"/>
    </location>
</feature>
<feature type="transmembrane region" description="Helical" evidence="1">
    <location>
        <begin position="489"/>
        <end position="513"/>
    </location>
</feature>
<gene>
    <name evidence="2" type="ORF">DZC52_11680</name>
</gene>
<evidence type="ECO:0000256" key="1">
    <source>
        <dbReference type="SAM" id="Phobius"/>
    </source>
</evidence>
<name>A0A3E1K6Y0_9GAMM</name>
<dbReference type="AlphaFoldDB" id="A0A3E1K6Y0"/>
<feature type="transmembrane region" description="Helical" evidence="1">
    <location>
        <begin position="94"/>
        <end position="113"/>
    </location>
</feature>
<feature type="transmembrane region" description="Helical" evidence="1">
    <location>
        <begin position="223"/>
        <end position="245"/>
    </location>
</feature>
<feature type="transmembrane region" description="Helical" evidence="1">
    <location>
        <begin position="401"/>
        <end position="421"/>
    </location>
</feature>
<dbReference type="OrthoDB" id="3314392at2"/>
<dbReference type="InterPro" id="IPR004697">
    <property type="entry name" value="AbgT"/>
</dbReference>
<dbReference type="RefSeq" id="WP_116651316.1">
    <property type="nucleotide sequence ID" value="NZ_QUZK01000042.1"/>
</dbReference>
<dbReference type="EMBL" id="QUZK01000042">
    <property type="protein sequence ID" value="RFF29731.1"/>
    <property type="molecule type" value="Genomic_DNA"/>
</dbReference>
<dbReference type="PANTHER" id="PTHR30282:SF0">
    <property type="entry name" value="P-AMINOBENZOYL-GLUTAMATE TRANSPORT PROTEIN"/>
    <property type="match status" value="1"/>
</dbReference>
<keyword evidence="3" id="KW-1185">Reference proteome</keyword>
<keyword evidence="1" id="KW-1133">Transmembrane helix</keyword>
<dbReference type="Proteomes" id="UP000260351">
    <property type="component" value="Unassembled WGS sequence"/>
</dbReference>
<evidence type="ECO:0000313" key="2">
    <source>
        <dbReference type="EMBL" id="RFF29731.1"/>
    </source>
</evidence>
<accession>A0A3E1K6Y0</accession>
<sequence length="530" mass="56032">MSNNDNSAAAVANRNWFTRFLDVVEWLGNLLPHPVTLFAILATAMVFLSGFFGWIGLSVEDPRPSAAAGATIEAVSLLNAEGLRRILGGLVDNFVNFAPLGVVLVAMLGVGVAEKSGLLSALVRGIVLSAPKHVVTVAVVFAGVLSNTASEMGYVVLVPLGGAIFLALGRHPLAGMAAAFAGVSGGYSANLLLGTIDPLLAGITEEAAQLIDPGYTVYATASWYFMIVSTFMITIIGSLVTIFIVEPKLGKYDDSNADPSVLDDSQMKPLSGSEKKGLGTAAVATVAVLGLIALLVVPENGVLRDPEAGSDFLASSGPFFDSIVAWIFVFFLVVGFAYGKVVGTMRNDRDVIDGMSSAISTLGLYVVLVFFAAQFVAFFGWSNLGLITAVTGAEFLQNIGLTGPMVFVLFIIMCGIVNLSLGSASAQWAVTAPIFVPMLMFIGYSPEVIQTAYRIGDSTTNIITPMMSYFGLILAWATRYDKKFGIGTLIATMLPYSICYFIGWSLLFLLWVFGLDLPVGPGSPTYYEAP</sequence>
<feature type="transmembrane region" description="Helical" evidence="1">
    <location>
        <begin position="323"/>
        <end position="341"/>
    </location>
</feature>